<feature type="region of interest" description="Disordered" evidence="1">
    <location>
        <begin position="1003"/>
        <end position="1023"/>
    </location>
</feature>
<feature type="region of interest" description="Disordered" evidence="1">
    <location>
        <begin position="688"/>
        <end position="721"/>
    </location>
</feature>
<feature type="region of interest" description="Disordered" evidence="1">
    <location>
        <begin position="741"/>
        <end position="779"/>
    </location>
</feature>
<dbReference type="GO" id="GO:0005085">
    <property type="term" value="F:guanyl-nucleotide exchange factor activity"/>
    <property type="evidence" value="ECO:0007669"/>
    <property type="project" value="InterPro"/>
</dbReference>
<feature type="compositionally biased region" description="Basic residues" evidence="1">
    <location>
        <begin position="512"/>
        <end position="523"/>
    </location>
</feature>
<dbReference type="GO" id="GO:0031267">
    <property type="term" value="F:small GTPase binding"/>
    <property type="evidence" value="ECO:0007669"/>
    <property type="project" value="TreeGrafter"/>
</dbReference>
<evidence type="ECO:0000313" key="4">
    <source>
        <dbReference type="Proteomes" id="UP000313359"/>
    </source>
</evidence>
<feature type="compositionally biased region" description="Gly residues" evidence="1">
    <location>
        <begin position="450"/>
        <end position="464"/>
    </location>
</feature>
<name>A0A5C2SJQ0_9APHY</name>
<protein>
    <recommendedName>
        <fullName evidence="2">VPS9 domain-containing protein</fullName>
    </recommendedName>
</protein>
<feature type="region of interest" description="Disordered" evidence="1">
    <location>
        <begin position="509"/>
        <end position="565"/>
    </location>
</feature>
<feature type="compositionally biased region" description="Basic residues" evidence="1">
    <location>
        <begin position="1123"/>
        <end position="1132"/>
    </location>
</feature>
<dbReference type="Gene3D" id="1.20.1050.80">
    <property type="entry name" value="VPS9 domain"/>
    <property type="match status" value="2"/>
</dbReference>
<feature type="domain" description="VPS9" evidence="2">
    <location>
        <begin position="596"/>
        <end position="847"/>
    </location>
</feature>
<feature type="compositionally biased region" description="Acidic residues" evidence="1">
    <location>
        <begin position="1085"/>
        <end position="1105"/>
    </location>
</feature>
<dbReference type="GO" id="GO:0016192">
    <property type="term" value="P:vesicle-mediated transport"/>
    <property type="evidence" value="ECO:0007669"/>
    <property type="project" value="InterPro"/>
</dbReference>
<keyword evidence="4" id="KW-1185">Reference proteome</keyword>
<dbReference type="PANTHER" id="PTHR23101:SF25">
    <property type="entry name" value="GTPASE-ACTIVATING PROTEIN AND VPS9 DOMAIN-CONTAINING PROTEIN 1"/>
    <property type="match status" value="1"/>
</dbReference>
<dbReference type="OrthoDB" id="10264848at2759"/>
<feature type="region of interest" description="Disordered" evidence="1">
    <location>
        <begin position="236"/>
        <end position="263"/>
    </location>
</feature>
<evidence type="ECO:0000256" key="1">
    <source>
        <dbReference type="SAM" id="MobiDB-lite"/>
    </source>
</evidence>
<dbReference type="PANTHER" id="PTHR23101">
    <property type="entry name" value="RAB GDP/GTP EXCHANGE FACTOR"/>
    <property type="match status" value="1"/>
</dbReference>
<proteinExistence type="predicted"/>
<feature type="compositionally biased region" description="Basic and acidic residues" evidence="1">
    <location>
        <begin position="533"/>
        <end position="564"/>
    </location>
</feature>
<dbReference type="GO" id="GO:0005829">
    <property type="term" value="C:cytosol"/>
    <property type="evidence" value="ECO:0007669"/>
    <property type="project" value="TreeGrafter"/>
</dbReference>
<feature type="compositionally biased region" description="Polar residues" evidence="1">
    <location>
        <begin position="743"/>
        <end position="761"/>
    </location>
</feature>
<sequence length="1241" mass="131658">MSTRRDNLFPVGSIGRSGVSVPRTASHESLTAHPLLSPPAASASFSPSSSPSTSTAEASAAIPAPKYVPYTPRQRGAISPATTTPVTGTTSHPIPPDRDAANRLQLMHLKAAAQKVGLDAASTGWAILEKFALETERTAEWNDLWSAVTESKATLLLPKDQHPSNVLVTAEFIKDHVAICDASAGSRTTSVTTLSGLRGYITDNVLTFRTTLSPTSKPFQALLTPSTRASAFTSLAPLPRPLSSSPPTPVDGHHHRHHSRSAPPYPAFVVQAHTSSLPLPPRPSANVKGPPLPPRPGARQTFPAPSGSSTGARLSNPFASLFGRANTSSPPPPASPTTSTSALPATTELTSSPGGSTPPSASPGIAATEHATAFDIPAYVISGRIQRNQVLGAMANALRGELEDVLAGEGVPQWAQERVVERTQWLGPVVYGGKSSPLAGTDGRRRVSGVGAGPGRVRGAGGSDGSTWEVAGELTDSVDGGGIEEVARRLQEFWYDLEEEVGNRWAEDVAQHGHKGRWRRHGKASSGSEGESGTDKDNERDSEKEKEASDSAGQGHDDEQDSPKTAHVNRVMDAVEKTVCSLFYDRLFLPPGTDDASHDEALSSRIAAVNLLDLGLGHLGVEVGRAGREVDALIKACGQTLMQLDSVCRSPADKAATLVSVHKILVDGLSKLPPLRLKAEDEILEEKTPVASSFGKSVRPDDDELDRAVSPPPTVVVSPISNSPIAELQPITATEKTALLTPDNASGTSESSTNASASPILTVSPPPEPSSASPSPAPTATPVSGDIILPLMIFAVVKTNPPHLVSHLLFTQRFRREHAAGGEEGYCLINLMAVAEFLENVDLAALGLGESEKMVIRYVSAFCAFWMFAKTWAVLAMRRAILELLCYSPSLSSTLRQLTTRRGQASGGASYCQRVPLLLFHASTLRSVHEVLVLMSLVSDSTAELTPIPISRPGSDAGSPRVPQSSLRGRVEQQVDALAGSANKVLTGVVDTSFGVLRALLPGQASEPNPDVPTPPIDADQSAAPWNITQPRFGLLRRDTHFSIASIAASLPGRSKSVLGEEGQQMIDVPSRPGSSRSVRPDDQTPSEESSEEDEEDEEEEEEEGYDTRSIRSFESMMSQRSRQARRRKTTGGRKSLADRLASVPGLSRLSQGGSGDGTKLSPPGSRRSSLLVPPHGVPKHVESPTSSRAQSPVAIRISPPNARFMACTEDDIKVSEVGELLREYKRLVEAVRAMGGFYEE</sequence>
<dbReference type="STRING" id="1328759.A0A5C2SJQ0"/>
<feature type="region of interest" description="Disordered" evidence="1">
    <location>
        <begin position="1"/>
        <end position="94"/>
    </location>
</feature>
<feature type="compositionally biased region" description="Low complexity" evidence="1">
    <location>
        <begin position="1068"/>
        <end position="1078"/>
    </location>
</feature>
<dbReference type="GO" id="GO:0030139">
    <property type="term" value="C:endocytic vesicle"/>
    <property type="evidence" value="ECO:0007669"/>
    <property type="project" value="TreeGrafter"/>
</dbReference>
<feature type="compositionally biased region" description="Low complexity" evidence="1">
    <location>
        <begin position="1161"/>
        <end position="1175"/>
    </location>
</feature>
<feature type="region of interest" description="Disordered" evidence="1">
    <location>
        <begin position="1066"/>
        <end position="1193"/>
    </location>
</feature>
<dbReference type="Pfam" id="PF02204">
    <property type="entry name" value="VPS9"/>
    <property type="match status" value="1"/>
</dbReference>
<organism evidence="3 4">
    <name type="scientific">Lentinus tigrinus ALCF2SS1-6</name>
    <dbReference type="NCBI Taxonomy" id="1328759"/>
    <lineage>
        <taxon>Eukaryota</taxon>
        <taxon>Fungi</taxon>
        <taxon>Dikarya</taxon>
        <taxon>Basidiomycota</taxon>
        <taxon>Agaricomycotina</taxon>
        <taxon>Agaricomycetes</taxon>
        <taxon>Polyporales</taxon>
        <taxon>Polyporaceae</taxon>
        <taxon>Lentinus</taxon>
    </lineage>
</organism>
<feature type="compositionally biased region" description="Low complexity" evidence="1">
    <location>
        <begin position="336"/>
        <end position="365"/>
    </location>
</feature>
<evidence type="ECO:0000259" key="2">
    <source>
        <dbReference type="PROSITE" id="PS51205"/>
    </source>
</evidence>
<reference evidence="3" key="1">
    <citation type="journal article" date="2018" name="Genome Biol. Evol.">
        <title>Genomics and development of Lentinus tigrinus, a white-rot wood-decaying mushroom with dimorphic fruiting bodies.</title>
        <authorList>
            <person name="Wu B."/>
            <person name="Xu Z."/>
            <person name="Knudson A."/>
            <person name="Carlson A."/>
            <person name="Chen N."/>
            <person name="Kovaka S."/>
            <person name="LaButti K."/>
            <person name="Lipzen A."/>
            <person name="Pennachio C."/>
            <person name="Riley R."/>
            <person name="Schakwitz W."/>
            <person name="Umezawa K."/>
            <person name="Ohm R.A."/>
            <person name="Grigoriev I.V."/>
            <person name="Nagy L.G."/>
            <person name="Gibbons J."/>
            <person name="Hibbett D."/>
        </authorList>
    </citation>
    <scope>NUCLEOTIDE SEQUENCE [LARGE SCALE GENOMIC DNA]</scope>
    <source>
        <strain evidence="3">ALCF2SS1-6</strain>
    </source>
</reference>
<feature type="region of interest" description="Disordered" evidence="1">
    <location>
        <begin position="275"/>
        <end position="365"/>
    </location>
</feature>
<dbReference type="SUPFAM" id="SSF109993">
    <property type="entry name" value="VPS9 domain"/>
    <property type="match status" value="1"/>
</dbReference>
<feature type="compositionally biased region" description="Low complexity" evidence="1">
    <location>
        <begin position="29"/>
        <end position="65"/>
    </location>
</feature>
<dbReference type="PROSITE" id="PS51205">
    <property type="entry name" value="VPS9"/>
    <property type="match status" value="1"/>
</dbReference>
<dbReference type="InterPro" id="IPR045046">
    <property type="entry name" value="Vps9-like"/>
</dbReference>
<accession>A0A5C2SJQ0</accession>
<evidence type="ECO:0000313" key="3">
    <source>
        <dbReference type="EMBL" id="RPD64043.1"/>
    </source>
</evidence>
<feature type="region of interest" description="Disordered" evidence="1">
    <location>
        <begin position="437"/>
        <end position="469"/>
    </location>
</feature>
<dbReference type="InterPro" id="IPR003123">
    <property type="entry name" value="VPS9"/>
</dbReference>
<feature type="compositionally biased region" description="Pro residues" evidence="1">
    <location>
        <begin position="238"/>
        <end position="249"/>
    </location>
</feature>
<feature type="compositionally biased region" description="Pro residues" evidence="1">
    <location>
        <begin position="764"/>
        <end position="779"/>
    </location>
</feature>
<dbReference type="Proteomes" id="UP000313359">
    <property type="component" value="Unassembled WGS sequence"/>
</dbReference>
<dbReference type="EMBL" id="ML122254">
    <property type="protein sequence ID" value="RPD64043.1"/>
    <property type="molecule type" value="Genomic_DNA"/>
</dbReference>
<gene>
    <name evidence="3" type="ORF">L227DRAFT_607760</name>
</gene>
<dbReference type="AlphaFoldDB" id="A0A5C2SJQ0"/>
<dbReference type="InterPro" id="IPR037191">
    <property type="entry name" value="VPS9_dom_sf"/>
</dbReference>